<dbReference type="GO" id="GO:0016020">
    <property type="term" value="C:membrane"/>
    <property type="evidence" value="ECO:0007669"/>
    <property type="project" value="InterPro"/>
</dbReference>
<name>A0A839SUZ8_9PROT</name>
<feature type="transmembrane region" description="Helical" evidence="1">
    <location>
        <begin position="129"/>
        <end position="147"/>
    </location>
</feature>
<protein>
    <submittedName>
        <fullName evidence="3">Drug/metabolite transporter (DMT)-like permease</fullName>
    </submittedName>
</protein>
<gene>
    <name evidence="3" type="ORF">FHR98_002929</name>
</gene>
<feature type="transmembrane region" description="Helical" evidence="1">
    <location>
        <begin position="219"/>
        <end position="237"/>
    </location>
</feature>
<dbReference type="RefSeq" id="WP_183417447.1">
    <property type="nucleotide sequence ID" value="NZ_JACHXA010000009.1"/>
</dbReference>
<feature type="transmembrane region" description="Helical" evidence="1">
    <location>
        <begin position="106"/>
        <end position="122"/>
    </location>
</feature>
<feature type="transmembrane region" description="Helical" evidence="1">
    <location>
        <begin position="189"/>
        <end position="207"/>
    </location>
</feature>
<dbReference type="PANTHER" id="PTHR22911:SF76">
    <property type="entry name" value="EAMA DOMAIN-CONTAINING PROTEIN"/>
    <property type="match status" value="1"/>
</dbReference>
<dbReference type="AlphaFoldDB" id="A0A839SUZ8"/>
<feature type="transmembrane region" description="Helical" evidence="1">
    <location>
        <begin position="249"/>
        <end position="267"/>
    </location>
</feature>
<evidence type="ECO:0000313" key="3">
    <source>
        <dbReference type="EMBL" id="MBB3066621.1"/>
    </source>
</evidence>
<proteinExistence type="predicted"/>
<feature type="domain" description="EamA" evidence="2">
    <location>
        <begin position="16"/>
        <end position="146"/>
    </location>
</feature>
<keyword evidence="1" id="KW-0472">Membrane</keyword>
<dbReference type="Pfam" id="PF00892">
    <property type="entry name" value="EamA"/>
    <property type="match status" value="2"/>
</dbReference>
<accession>A0A839SUZ8</accession>
<reference evidence="3 4" key="1">
    <citation type="submission" date="2020-08" db="EMBL/GenBank/DDBJ databases">
        <title>Genomic Encyclopedia of Type Strains, Phase III (KMG-III): the genomes of soil and plant-associated and newly described type strains.</title>
        <authorList>
            <person name="Whitman W."/>
        </authorList>
    </citation>
    <scope>NUCLEOTIDE SEQUENCE [LARGE SCALE GENOMIC DNA]</scope>
    <source>
        <strain evidence="3 4">CECT 8803</strain>
    </source>
</reference>
<organism evidence="3 4">
    <name type="scientific">Limibacillus halophilus</name>
    <dbReference type="NCBI Taxonomy" id="1579333"/>
    <lineage>
        <taxon>Bacteria</taxon>
        <taxon>Pseudomonadati</taxon>
        <taxon>Pseudomonadota</taxon>
        <taxon>Alphaproteobacteria</taxon>
        <taxon>Rhodospirillales</taxon>
        <taxon>Rhodovibrionaceae</taxon>
        <taxon>Limibacillus</taxon>
    </lineage>
</organism>
<feature type="transmembrane region" description="Helical" evidence="1">
    <location>
        <begin position="273"/>
        <end position="291"/>
    </location>
</feature>
<dbReference type="Proteomes" id="UP000581135">
    <property type="component" value="Unassembled WGS sequence"/>
</dbReference>
<dbReference type="InterPro" id="IPR000620">
    <property type="entry name" value="EamA_dom"/>
</dbReference>
<keyword evidence="4" id="KW-1185">Reference proteome</keyword>
<evidence type="ECO:0000313" key="4">
    <source>
        <dbReference type="Proteomes" id="UP000581135"/>
    </source>
</evidence>
<keyword evidence="1" id="KW-1133">Transmembrane helix</keyword>
<dbReference type="EMBL" id="JACHXA010000009">
    <property type="protein sequence ID" value="MBB3066621.1"/>
    <property type="molecule type" value="Genomic_DNA"/>
</dbReference>
<dbReference type="InterPro" id="IPR037185">
    <property type="entry name" value="EmrE-like"/>
</dbReference>
<evidence type="ECO:0000259" key="2">
    <source>
        <dbReference type="Pfam" id="PF00892"/>
    </source>
</evidence>
<feature type="transmembrane region" description="Helical" evidence="1">
    <location>
        <begin position="47"/>
        <end position="63"/>
    </location>
</feature>
<dbReference type="SUPFAM" id="SSF103481">
    <property type="entry name" value="Multidrug resistance efflux transporter EmrE"/>
    <property type="match status" value="1"/>
</dbReference>
<sequence length="302" mass="31974">MTAGVEHVGGRQRLATLVGFLAVLLWALLALFTAAAGAIPPFQLLSLSFATAFLVSLCFLLRRGRAGLSALRQPWPVWAVGVGGLFGYHLFYFIALQNAPPVEAGLIAYLWPLLIVIFSAMLPGEKLRWFHVAGALLGLLGAALLVTDGGRVSFKTEYMTGYIAALVCALIWSSYSVINRRFGTVPTEIVSGFCAVVAVLGAFFHLLFEPTVLPTATQWLAIIGLGLGPVGIAFFFWDFGTKHGHIQTLGASSYMAPLLSTIVLVAAGLASPSLSLAVATILIVCGAALAAKDMLLRRGKQG</sequence>
<feature type="transmembrane region" description="Helical" evidence="1">
    <location>
        <begin position="75"/>
        <end position="94"/>
    </location>
</feature>
<feature type="domain" description="EamA" evidence="2">
    <location>
        <begin position="160"/>
        <end position="289"/>
    </location>
</feature>
<feature type="transmembrane region" description="Helical" evidence="1">
    <location>
        <begin position="159"/>
        <end position="177"/>
    </location>
</feature>
<comment type="caution">
    <text evidence="3">The sequence shown here is derived from an EMBL/GenBank/DDBJ whole genome shotgun (WGS) entry which is preliminary data.</text>
</comment>
<keyword evidence="1" id="KW-0812">Transmembrane</keyword>
<evidence type="ECO:0000256" key="1">
    <source>
        <dbReference type="SAM" id="Phobius"/>
    </source>
</evidence>
<dbReference type="PANTHER" id="PTHR22911">
    <property type="entry name" value="ACYL-MALONYL CONDENSING ENZYME-RELATED"/>
    <property type="match status" value="1"/>
</dbReference>